<dbReference type="EMBL" id="KQ995723">
    <property type="protein sequence ID" value="KZV46052.1"/>
    <property type="molecule type" value="Genomic_DNA"/>
</dbReference>
<name>A0A2Z7CG94_9LAMI</name>
<evidence type="ECO:0000256" key="1">
    <source>
        <dbReference type="SAM" id="MobiDB-lite"/>
    </source>
</evidence>
<dbReference type="Proteomes" id="UP000250235">
    <property type="component" value="Unassembled WGS sequence"/>
</dbReference>
<protein>
    <submittedName>
        <fullName evidence="2">Uncharacterized protein</fullName>
    </submittedName>
</protein>
<keyword evidence="3" id="KW-1185">Reference proteome</keyword>
<reference evidence="2 3" key="1">
    <citation type="journal article" date="2015" name="Proc. Natl. Acad. Sci. U.S.A.">
        <title>The resurrection genome of Boea hygrometrica: A blueprint for survival of dehydration.</title>
        <authorList>
            <person name="Xiao L."/>
            <person name="Yang G."/>
            <person name="Zhang L."/>
            <person name="Yang X."/>
            <person name="Zhao S."/>
            <person name="Ji Z."/>
            <person name="Zhou Q."/>
            <person name="Hu M."/>
            <person name="Wang Y."/>
            <person name="Chen M."/>
            <person name="Xu Y."/>
            <person name="Jin H."/>
            <person name="Xiao X."/>
            <person name="Hu G."/>
            <person name="Bao F."/>
            <person name="Hu Y."/>
            <person name="Wan P."/>
            <person name="Li L."/>
            <person name="Deng X."/>
            <person name="Kuang T."/>
            <person name="Xiang C."/>
            <person name="Zhu J.K."/>
            <person name="Oliver M.J."/>
            <person name="He Y."/>
        </authorList>
    </citation>
    <scope>NUCLEOTIDE SEQUENCE [LARGE SCALE GENOMIC DNA]</scope>
    <source>
        <strain evidence="3">cv. XS01</strain>
    </source>
</reference>
<dbReference type="AlphaFoldDB" id="A0A2Z7CG94"/>
<accession>A0A2Z7CG94</accession>
<feature type="region of interest" description="Disordered" evidence="1">
    <location>
        <begin position="33"/>
        <end position="71"/>
    </location>
</feature>
<sequence>MTFIGRLDDYLAGNSFLAPTSFSRKPALHDSIGYPRMSASGESSTTMHRLLHASGSHPIPPPDDPKDRVGGRRTIRLIFKEIETVPVVRHAPPLTHMPNSPTLTYTIDALYAATL</sequence>
<evidence type="ECO:0000313" key="2">
    <source>
        <dbReference type="EMBL" id="KZV46052.1"/>
    </source>
</evidence>
<gene>
    <name evidence="2" type="ORF">F511_23356</name>
</gene>
<evidence type="ECO:0000313" key="3">
    <source>
        <dbReference type="Proteomes" id="UP000250235"/>
    </source>
</evidence>
<organism evidence="2 3">
    <name type="scientific">Dorcoceras hygrometricum</name>
    <dbReference type="NCBI Taxonomy" id="472368"/>
    <lineage>
        <taxon>Eukaryota</taxon>
        <taxon>Viridiplantae</taxon>
        <taxon>Streptophyta</taxon>
        <taxon>Embryophyta</taxon>
        <taxon>Tracheophyta</taxon>
        <taxon>Spermatophyta</taxon>
        <taxon>Magnoliopsida</taxon>
        <taxon>eudicotyledons</taxon>
        <taxon>Gunneridae</taxon>
        <taxon>Pentapetalae</taxon>
        <taxon>asterids</taxon>
        <taxon>lamiids</taxon>
        <taxon>Lamiales</taxon>
        <taxon>Gesneriaceae</taxon>
        <taxon>Didymocarpoideae</taxon>
        <taxon>Trichosporeae</taxon>
        <taxon>Loxocarpinae</taxon>
        <taxon>Dorcoceras</taxon>
    </lineage>
</organism>
<proteinExistence type="predicted"/>